<dbReference type="InterPro" id="IPR037460">
    <property type="entry name" value="SEST-like"/>
</dbReference>
<protein>
    <submittedName>
        <fullName evidence="3">SGNH/GDSL hydrolase family protein</fullName>
    </submittedName>
</protein>
<evidence type="ECO:0000256" key="1">
    <source>
        <dbReference type="SAM" id="SignalP"/>
    </source>
</evidence>
<dbReference type="Proteomes" id="UP001501747">
    <property type="component" value="Unassembled WGS sequence"/>
</dbReference>
<keyword evidence="4" id="KW-1185">Reference proteome</keyword>
<sequence>MKNSTLTAAAVMAAVITAGGLGTTASAAPTTPLNMVVIGDSTASGTGAGYYYRGTHGTCWRSTNSYSEFALVKLRESGRQAELRNATCSGAGINDVRRPFKGQPAQLDALKPDVDVVMLTLGANDIGYVEFGGLCMQGDCSKAAGSVIDQIPAMSENLAKLFGEIKAKSPKAKIVATGYGRQLTNGANGAAAADPICDSSVFAAEERTEGNKVALALDLALRSTAEKAGVAFVSPFADSVELRAEFAGHSQCDSAATYYRGFDALAPYQEGQEAVLHLNKDGQAALGALVLAHLR</sequence>
<feature type="domain" description="SGNH hydrolase-type esterase" evidence="2">
    <location>
        <begin position="37"/>
        <end position="285"/>
    </location>
</feature>
<dbReference type="RefSeq" id="WP_344872578.1">
    <property type="nucleotide sequence ID" value="NZ_BAABAL010000005.1"/>
</dbReference>
<dbReference type="GO" id="GO:0016787">
    <property type="term" value="F:hydrolase activity"/>
    <property type="evidence" value="ECO:0007669"/>
    <property type="project" value="UniProtKB-KW"/>
</dbReference>
<dbReference type="PANTHER" id="PTHR37981:SF1">
    <property type="entry name" value="SGNH HYDROLASE-TYPE ESTERASE DOMAIN-CONTAINING PROTEIN"/>
    <property type="match status" value="1"/>
</dbReference>
<name>A0ABP7RIZ0_9PSEU</name>
<organism evidence="3 4">
    <name type="scientific">Allokutzneria multivorans</name>
    <dbReference type="NCBI Taxonomy" id="1142134"/>
    <lineage>
        <taxon>Bacteria</taxon>
        <taxon>Bacillati</taxon>
        <taxon>Actinomycetota</taxon>
        <taxon>Actinomycetes</taxon>
        <taxon>Pseudonocardiales</taxon>
        <taxon>Pseudonocardiaceae</taxon>
        <taxon>Allokutzneria</taxon>
    </lineage>
</organism>
<feature type="signal peptide" evidence="1">
    <location>
        <begin position="1"/>
        <end position="27"/>
    </location>
</feature>
<dbReference type="Pfam" id="PF13472">
    <property type="entry name" value="Lipase_GDSL_2"/>
    <property type="match status" value="1"/>
</dbReference>
<proteinExistence type="predicted"/>
<gene>
    <name evidence="3" type="ORF">GCM10022247_18030</name>
</gene>
<dbReference type="SUPFAM" id="SSF52266">
    <property type="entry name" value="SGNH hydrolase"/>
    <property type="match status" value="1"/>
</dbReference>
<reference evidence="4" key="1">
    <citation type="journal article" date="2019" name="Int. J. Syst. Evol. Microbiol.">
        <title>The Global Catalogue of Microorganisms (GCM) 10K type strain sequencing project: providing services to taxonomists for standard genome sequencing and annotation.</title>
        <authorList>
            <consortium name="The Broad Institute Genomics Platform"/>
            <consortium name="The Broad Institute Genome Sequencing Center for Infectious Disease"/>
            <person name="Wu L."/>
            <person name="Ma J."/>
        </authorList>
    </citation>
    <scope>NUCLEOTIDE SEQUENCE [LARGE SCALE GENOMIC DNA]</scope>
    <source>
        <strain evidence="4">JCM 17342</strain>
    </source>
</reference>
<evidence type="ECO:0000259" key="2">
    <source>
        <dbReference type="Pfam" id="PF13472"/>
    </source>
</evidence>
<dbReference type="EMBL" id="BAABAL010000005">
    <property type="protein sequence ID" value="GAA3998258.1"/>
    <property type="molecule type" value="Genomic_DNA"/>
</dbReference>
<dbReference type="InterPro" id="IPR036514">
    <property type="entry name" value="SGNH_hydro_sf"/>
</dbReference>
<dbReference type="CDD" id="cd01823">
    <property type="entry name" value="SEST_like"/>
    <property type="match status" value="1"/>
</dbReference>
<dbReference type="InterPro" id="IPR013830">
    <property type="entry name" value="SGNH_hydro"/>
</dbReference>
<evidence type="ECO:0000313" key="3">
    <source>
        <dbReference type="EMBL" id="GAA3998258.1"/>
    </source>
</evidence>
<accession>A0ABP7RIZ0</accession>
<dbReference type="Gene3D" id="3.40.50.1110">
    <property type="entry name" value="SGNH hydrolase"/>
    <property type="match status" value="1"/>
</dbReference>
<keyword evidence="1" id="KW-0732">Signal</keyword>
<dbReference type="PANTHER" id="PTHR37981">
    <property type="entry name" value="LIPASE 2"/>
    <property type="match status" value="1"/>
</dbReference>
<evidence type="ECO:0000313" key="4">
    <source>
        <dbReference type="Proteomes" id="UP001501747"/>
    </source>
</evidence>
<keyword evidence="3" id="KW-0378">Hydrolase</keyword>
<feature type="chain" id="PRO_5046771343" evidence="1">
    <location>
        <begin position="28"/>
        <end position="295"/>
    </location>
</feature>
<comment type="caution">
    <text evidence="3">The sequence shown here is derived from an EMBL/GenBank/DDBJ whole genome shotgun (WGS) entry which is preliminary data.</text>
</comment>